<dbReference type="AlphaFoldDB" id="A0A7D4TR01"/>
<feature type="transmembrane region" description="Helical" evidence="1">
    <location>
        <begin position="12"/>
        <end position="30"/>
    </location>
</feature>
<evidence type="ECO:0000313" key="2">
    <source>
        <dbReference type="EMBL" id="QKJ32973.1"/>
    </source>
</evidence>
<dbReference type="KEGG" id="mmab:HQ865_25545"/>
<dbReference type="RefSeq" id="WP_173417618.1">
    <property type="nucleotide sequence ID" value="NZ_CP054139.1"/>
</dbReference>
<keyword evidence="1" id="KW-0472">Membrane</keyword>
<feature type="transmembrane region" description="Helical" evidence="1">
    <location>
        <begin position="104"/>
        <end position="122"/>
    </location>
</feature>
<dbReference type="Proteomes" id="UP000505355">
    <property type="component" value="Chromosome"/>
</dbReference>
<protein>
    <recommendedName>
        <fullName evidence="4">Copper chaperone NosL</fullName>
    </recommendedName>
</protein>
<proteinExistence type="predicted"/>
<sequence length="192" mass="21995">MKKLTKSGKISIIAVIVLLVSLWLFPMWQIDLRAPQYPGGLSMKIWINDVKGDVDIINGLNHYIGMSTIHKRDFPEFVFLPTTLLIFMMLGMVVLFLNKKVGYYLWAGAFTFIAIFSFYDFYKWEYNYGHNLDPAAPIKVPGMSYQPPLFGYKKLLNFEVLSQPDIAGWCYICAGVILVAATIYEWKKSVTP</sequence>
<evidence type="ECO:0008006" key="4">
    <source>
        <dbReference type="Google" id="ProtNLM"/>
    </source>
</evidence>
<accession>A0A7D4TR01</accession>
<evidence type="ECO:0000313" key="3">
    <source>
        <dbReference type="Proteomes" id="UP000505355"/>
    </source>
</evidence>
<feature type="transmembrane region" description="Helical" evidence="1">
    <location>
        <begin position="166"/>
        <end position="186"/>
    </location>
</feature>
<name>A0A7D4TR01_9SPHI</name>
<gene>
    <name evidence="2" type="ORF">HQ865_25545</name>
</gene>
<evidence type="ECO:0000256" key="1">
    <source>
        <dbReference type="SAM" id="Phobius"/>
    </source>
</evidence>
<organism evidence="2 3">
    <name type="scientific">Mucilaginibacter mali</name>
    <dbReference type="NCBI Taxonomy" id="2740462"/>
    <lineage>
        <taxon>Bacteria</taxon>
        <taxon>Pseudomonadati</taxon>
        <taxon>Bacteroidota</taxon>
        <taxon>Sphingobacteriia</taxon>
        <taxon>Sphingobacteriales</taxon>
        <taxon>Sphingobacteriaceae</taxon>
        <taxon>Mucilaginibacter</taxon>
    </lineage>
</organism>
<keyword evidence="1" id="KW-1133">Transmembrane helix</keyword>
<feature type="transmembrane region" description="Helical" evidence="1">
    <location>
        <begin position="77"/>
        <end position="97"/>
    </location>
</feature>
<reference evidence="2 3" key="1">
    <citation type="submission" date="2020-05" db="EMBL/GenBank/DDBJ databases">
        <title>Mucilaginibacter mali sp. nov.</title>
        <authorList>
            <person name="Kim H.S."/>
            <person name="Lee K.C."/>
            <person name="Suh M.K."/>
            <person name="Kim J.-S."/>
            <person name="Han K.-I."/>
            <person name="Eom M.K."/>
            <person name="Shin Y.K."/>
            <person name="Lee J.-S."/>
        </authorList>
    </citation>
    <scope>NUCLEOTIDE SEQUENCE [LARGE SCALE GENOMIC DNA]</scope>
    <source>
        <strain evidence="2 3">G2-14</strain>
    </source>
</reference>
<keyword evidence="1" id="KW-0812">Transmembrane</keyword>
<dbReference type="EMBL" id="CP054139">
    <property type="protein sequence ID" value="QKJ32973.1"/>
    <property type="molecule type" value="Genomic_DNA"/>
</dbReference>
<keyword evidence="3" id="KW-1185">Reference proteome</keyword>